<feature type="region of interest" description="Disordered" evidence="1">
    <location>
        <begin position="1"/>
        <end position="36"/>
    </location>
</feature>
<proteinExistence type="predicted"/>
<gene>
    <name evidence="2" type="ORF">TSOC_003819</name>
</gene>
<dbReference type="Proteomes" id="UP000236333">
    <property type="component" value="Unassembled WGS sequence"/>
</dbReference>
<comment type="caution">
    <text evidence="2">The sequence shown here is derived from an EMBL/GenBank/DDBJ whole genome shotgun (WGS) entry which is preliminary data.</text>
</comment>
<organism evidence="2 3">
    <name type="scientific">Tetrabaena socialis</name>
    <dbReference type="NCBI Taxonomy" id="47790"/>
    <lineage>
        <taxon>Eukaryota</taxon>
        <taxon>Viridiplantae</taxon>
        <taxon>Chlorophyta</taxon>
        <taxon>core chlorophytes</taxon>
        <taxon>Chlorophyceae</taxon>
        <taxon>CS clade</taxon>
        <taxon>Chlamydomonadales</taxon>
        <taxon>Tetrabaenaceae</taxon>
        <taxon>Tetrabaena</taxon>
    </lineage>
</organism>
<feature type="compositionally biased region" description="Basic and acidic residues" evidence="1">
    <location>
        <begin position="15"/>
        <end position="24"/>
    </location>
</feature>
<evidence type="ECO:0000256" key="1">
    <source>
        <dbReference type="SAM" id="MobiDB-lite"/>
    </source>
</evidence>
<dbReference type="AlphaFoldDB" id="A0A2J8AAN3"/>
<protein>
    <submittedName>
        <fullName evidence="2">Uncharacterized protein</fullName>
    </submittedName>
</protein>
<keyword evidence="3" id="KW-1185">Reference proteome</keyword>
<evidence type="ECO:0000313" key="3">
    <source>
        <dbReference type="Proteomes" id="UP000236333"/>
    </source>
</evidence>
<name>A0A2J8AAN3_9CHLO</name>
<accession>A0A2J8AAN3</accession>
<reference evidence="2 3" key="1">
    <citation type="journal article" date="2017" name="Mol. Biol. Evol.">
        <title>The 4-celled Tetrabaena socialis nuclear genome reveals the essential components for genetic control of cell number at the origin of multicellularity in the volvocine lineage.</title>
        <authorList>
            <person name="Featherston J."/>
            <person name="Arakaki Y."/>
            <person name="Hanschen E.R."/>
            <person name="Ferris P.J."/>
            <person name="Michod R.E."/>
            <person name="Olson B.J.S.C."/>
            <person name="Nozaki H."/>
            <person name="Durand P.M."/>
        </authorList>
    </citation>
    <scope>NUCLEOTIDE SEQUENCE [LARGE SCALE GENOMIC DNA]</scope>
    <source>
        <strain evidence="2 3">NIES-571</strain>
    </source>
</reference>
<evidence type="ECO:0000313" key="2">
    <source>
        <dbReference type="EMBL" id="PNH09575.1"/>
    </source>
</evidence>
<sequence length="73" mass="8155">MERDGAWEFVGGSDGHMRSADHKGLNSPWPASDARHDRTPLVNTQAMGAIPNEDSSHYFLHFPVVCCDCILWN</sequence>
<dbReference type="EMBL" id="PGGS01000085">
    <property type="protein sequence ID" value="PNH09575.1"/>
    <property type="molecule type" value="Genomic_DNA"/>
</dbReference>